<dbReference type="GO" id="GO:0000350">
    <property type="term" value="P:generation of catalytic spliceosome for second transesterification step"/>
    <property type="evidence" value="ECO:0007669"/>
    <property type="project" value="TreeGrafter"/>
</dbReference>
<comment type="subcellular location">
    <subcellularLocation>
        <location evidence="1">Nucleus</location>
    </subcellularLocation>
</comment>
<dbReference type="PANTHER" id="PTHR13007">
    <property type="entry name" value="PRE-MRNA SPLICING FACTOR-RELATED"/>
    <property type="match status" value="1"/>
</dbReference>
<dbReference type="Gene3D" id="1.20.940.10">
    <property type="entry name" value="Functional domain of the splicing factor Prp18"/>
    <property type="match status" value="1"/>
</dbReference>
<protein>
    <recommendedName>
        <fullName evidence="3">Pre-mRNA-splicing factor 18</fullName>
    </recommendedName>
</protein>
<feature type="domain" description="Pre-mRNA processing factor 4 (PRP4)-like" evidence="9">
    <location>
        <begin position="80"/>
        <end position="141"/>
    </location>
</feature>
<feature type="region of interest" description="Disordered" evidence="8">
    <location>
        <begin position="1"/>
        <end position="24"/>
    </location>
</feature>
<dbReference type="GO" id="GO:0046540">
    <property type="term" value="C:U4/U6 x U5 tri-snRNP complex"/>
    <property type="evidence" value="ECO:0007669"/>
    <property type="project" value="TreeGrafter"/>
</dbReference>
<reference evidence="11" key="2">
    <citation type="submission" date="2021-11" db="EMBL/GenBank/DDBJ databases">
        <authorList>
            <consortium name="Genoscope - CEA"/>
            <person name="William W."/>
        </authorList>
    </citation>
    <scope>NUCLEOTIDE SEQUENCE</scope>
</reference>
<keyword evidence="5" id="KW-0747">Spliceosome</keyword>
<evidence type="ECO:0000313" key="12">
    <source>
        <dbReference type="Proteomes" id="UP000789595"/>
    </source>
</evidence>
<keyword evidence="7" id="KW-0539">Nucleus</keyword>
<dbReference type="PANTHER" id="PTHR13007:SF19">
    <property type="entry name" value="PRE-MRNA-SPLICING FACTOR 18"/>
    <property type="match status" value="1"/>
</dbReference>
<dbReference type="OrthoDB" id="10261918at2759"/>
<dbReference type="InterPro" id="IPR014906">
    <property type="entry name" value="PRP4-like"/>
</dbReference>
<dbReference type="EMBL" id="CAKKNE010000006">
    <property type="protein sequence ID" value="CAH0378607.1"/>
    <property type="molecule type" value="Genomic_DNA"/>
</dbReference>
<dbReference type="SUPFAM" id="SSF47938">
    <property type="entry name" value="Functional domain of the splicing factor Prp18"/>
    <property type="match status" value="1"/>
</dbReference>
<dbReference type="InterPro" id="IPR036285">
    <property type="entry name" value="PRP4-like_sf"/>
</dbReference>
<evidence type="ECO:0000313" key="11">
    <source>
        <dbReference type="EMBL" id="CAH0378607.1"/>
    </source>
</evidence>
<evidence type="ECO:0000256" key="7">
    <source>
        <dbReference type="ARBA" id="ARBA00023242"/>
    </source>
</evidence>
<dbReference type="GO" id="GO:0005682">
    <property type="term" value="C:U5 snRNP"/>
    <property type="evidence" value="ECO:0007669"/>
    <property type="project" value="TreeGrafter"/>
</dbReference>
<dbReference type="Pfam" id="PF02840">
    <property type="entry name" value="Prp18"/>
    <property type="match status" value="1"/>
</dbReference>
<keyword evidence="6" id="KW-0508">mRNA splicing</keyword>
<organism evidence="10">
    <name type="scientific">Pelagomonas calceolata</name>
    <dbReference type="NCBI Taxonomy" id="35677"/>
    <lineage>
        <taxon>Eukaryota</taxon>
        <taxon>Sar</taxon>
        <taxon>Stramenopiles</taxon>
        <taxon>Ochrophyta</taxon>
        <taxon>Pelagophyceae</taxon>
        <taxon>Pelagomonadales</taxon>
        <taxon>Pelagomonadaceae</taxon>
        <taxon>Pelagomonas</taxon>
    </lineage>
</organism>
<sequence length="305" mass="34828">MDALAAEIAKKRKQVDGAKGGDAKRRWVRTADLQQQRRKDIEASAARKPVARPVVVEEVQPTTPKDDDRIEERVKALTKLPQGDVIKRLRQLGQPVTLFGETADERIRRLALHDPRNEGEDDFRLRGGHEISEAKETKEEKEEEEDLTDDFSRIRSWIKARLKAWEAALESRSDADKRSAQGRLKTKTYKQTKEYIRPLTRLCKRKGLEPSIKSSLIEMIAHCDAGEFVKANDAYILVAIGNAAWPIGVTSVGIHTRTAREKVEQKNVAHVMNDEAQRKYLTSFKRLMKFEQDRRPDVAPSKKVL</sequence>
<evidence type="ECO:0000256" key="1">
    <source>
        <dbReference type="ARBA" id="ARBA00004123"/>
    </source>
</evidence>
<reference evidence="10" key="1">
    <citation type="submission" date="2021-01" db="EMBL/GenBank/DDBJ databases">
        <authorList>
            <person name="Corre E."/>
            <person name="Pelletier E."/>
            <person name="Niang G."/>
            <person name="Scheremetjew M."/>
            <person name="Finn R."/>
            <person name="Kale V."/>
            <person name="Holt S."/>
            <person name="Cochrane G."/>
            <person name="Meng A."/>
            <person name="Brown T."/>
            <person name="Cohen L."/>
        </authorList>
    </citation>
    <scope>NUCLEOTIDE SEQUENCE</scope>
    <source>
        <strain evidence="10">CCMP1756</strain>
    </source>
</reference>
<dbReference type="Gene3D" id="4.10.280.110">
    <property type="entry name" value="Pre-mRNA processing factor 4 domain"/>
    <property type="match status" value="1"/>
</dbReference>
<evidence type="ECO:0000256" key="3">
    <source>
        <dbReference type="ARBA" id="ARBA00018242"/>
    </source>
</evidence>
<dbReference type="InterPro" id="IPR039979">
    <property type="entry name" value="PRPF18"/>
</dbReference>
<evidence type="ECO:0000256" key="5">
    <source>
        <dbReference type="ARBA" id="ARBA00022728"/>
    </source>
</evidence>
<dbReference type="Pfam" id="PF08799">
    <property type="entry name" value="PRP4"/>
    <property type="match status" value="1"/>
</dbReference>
<evidence type="ECO:0000256" key="2">
    <source>
        <dbReference type="ARBA" id="ARBA00008137"/>
    </source>
</evidence>
<keyword evidence="4" id="KW-0507">mRNA processing</keyword>
<dbReference type="AlphaFoldDB" id="A0A7S4E8L3"/>
<gene>
    <name evidence="10" type="ORF">PCAL00307_LOCUS13103</name>
    <name evidence="11" type="ORF">PECAL_6P01980</name>
</gene>
<evidence type="ECO:0000313" key="10">
    <source>
        <dbReference type="EMBL" id="CAE0697667.1"/>
    </source>
</evidence>
<evidence type="ECO:0000259" key="9">
    <source>
        <dbReference type="SMART" id="SM00500"/>
    </source>
</evidence>
<proteinExistence type="inferred from homology"/>
<evidence type="ECO:0000256" key="4">
    <source>
        <dbReference type="ARBA" id="ARBA00022664"/>
    </source>
</evidence>
<dbReference type="SUPFAM" id="SSF158230">
    <property type="entry name" value="PRP4-like"/>
    <property type="match status" value="1"/>
</dbReference>
<dbReference type="GO" id="GO:0071021">
    <property type="term" value="C:U2-type post-spliceosomal complex"/>
    <property type="evidence" value="ECO:0007669"/>
    <property type="project" value="TreeGrafter"/>
</dbReference>
<feature type="region of interest" description="Disordered" evidence="8">
    <location>
        <begin position="31"/>
        <end position="50"/>
    </location>
</feature>
<keyword evidence="12" id="KW-1185">Reference proteome</keyword>
<comment type="similarity">
    <text evidence="2">Belongs to the PRP18 family.</text>
</comment>
<accession>A0A7S4E8L3</accession>
<dbReference type="Proteomes" id="UP000789595">
    <property type="component" value="Unassembled WGS sequence"/>
</dbReference>
<name>A0A7S4E8L3_9STRA</name>
<evidence type="ECO:0000256" key="6">
    <source>
        <dbReference type="ARBA" id="ARBA00023187"/>
    </source>
</evidence>
<feature type="compositionally biased region" description="Basic and acidic residues" evidence="8">
    <location>
        <begin position="14"/>
        <end position="24"/>
    </location>
</feature>
<evidence type="ECO:0000256" key="8">
    <source>
        <dbReference type="SAM" id="MobiDB-lite"/>
    </source>
</evidence>
<dbReference type="EMBL" id="HBIW01015202">
    <property type="protein sequence ID" value="CAE0697667.1"/>
    <property type="molecule type" value="Transcribed_RNA"/>
</dbReference>
<dbReference type="InterPro" id="IPR004098">
    <property type="entry name" value="Prp18"/>
</dbReference>
<dbReference type="SMART" id="SM00500">
    <property type="entry name" value="SFM"/>
    <property type="match status" value="1"/>
</dbReference>